<proteinExistence type="predicted"/>
<evidence type="ECO:0000256" key="1">
    <source>
        <dbReference type="SAM" id="MobiDB-lite"/>
    </source>
</evidence>
<dbReference type="InterPro" id="IPR011008">
    <property type="entry name" value="Dimeric_a/b-barrel"/>
</dbReference>
<dbReference type="SUPFAM" id="SSF54909">
    <property type="entry name" value="Dimeric alpha+beta barrel"/>
    <property type="match status" value="1"/>
</dbReference>
<evidence type="ECO:0000313" key="3">
    <source>
        <dbReference type="EMBL" id="RSK79014.1"/>
    </source>
</evidence>
<dbReference type="SMART" id="SM00886">
    <property type="entry name" value="Dabb"/>
    <property type="match status" value="1"/>
</dbReference>
<reference evidence="4 6" key="2">
    <citation type="submission" date="2019-08" db="EMBL/GenBank/DDBJ databases">
        <authorList>
            <person name="Peeters C."/>
        </authorList>
    </citation>
    <scope>NUCLEOTIDE SEQUENCE [LARGE SCALE GENOMIC DNA]</scope>
    <source>
        <strain evidence="4 6">LMG 18089</strain>
    </source>
</reference>
<accession>A0A0G4JGQ7</accession>
<dbReference type="InterPro" id="IPR013097">
    <property type="entry name" value="Dabb"/>
</dbReference>
<evidence type="ECO:0000313" key="5">
    <source>
        <dbReference type="Proteomes" id="UP000270216"/>
    </source>
</evidence>
<evidence type="ECO:0000313" key="6">
    <source>
        <dbReference type="Proteomes" id="UP000364291"/>
    </source>
</evidence>
<dbReference type="AlphaFoldDB" id="A0A0G4JGQ7"/>
<dbReference type="GeneID" id="47016433"/>
<keyword evidence="5" id="KW-1185">Reference proteome</keyword>
<dbReference type="Pfam" id="PF07876">
    <property type="entry name" value="Dabb"/>
    <property type="match status" value="1"/>
</dbReference>
<reference evidence="3 5" key="1">
    <citation type="submission" date="2018-12" db="EMBL/GenBank/DDBJ databases">
        <title>Whole genome sequence of a Pandoraea apista isolate from a patient with cystic fibrosis.</title>
        <authorList>
            <person name="Kenna D.T."/>
            <person name="Turton J.F."/>
        </authorList>
    </citation>
    <scope>NUCLEOTIDE SEQUENCE [LARGE SCALE GENOMIC DNA]</scope>
    <source>
        <strain evidence="3 5">Pa13324</strain>
    </source>
</reference>
<evidence type="ECO:0000259" key="2">
    <source>
        <dbReference type="PROSITE" id="PS51502"/>
    </source>
</evidence>
<organism evidence="4 6">
    <name type="scientific">Pandoraea apista</name>
    <dbReference type="NCBI Taxonomy" id="93218"/>
    <lineage>
        <taxon>Bacteria</taxon>
        <taxon>Pseudomonadati</taxon>
        <taxon>Pseudomonadota</taxon>
        <taxon>Betaproteobacteria</taxon>
        <taxon>Burkholderiales</taxon>
        <taxon>Burkholderiaceae</taxon>
        <taxon>Pandoraea</taxon>
    </lineage>
</organism>
<gene>
    <name evidence="3" type="ORF">EJE83_15655</name>
    <name evidence="4" type="ORF">PAP18089_00911</name>
</gene>
<sequence length="182" mass="19931">MNANATSLTTNLTADTRSHNTSLAPLTPPAPSAAYTLPPAAERLAHRCAQIGERAFTARDYGAAPLRHIVLLRFANDVPIATHELMIERFLRLKDDCLRDGRPYIRSIEHGRQESGEGNGLGFEHAFLVTFDSEGDRNFYVGEPIVHDPACFDPVHHAFKAAIGPTLAPQGVLVFDFFPGAR</sequence>
<dbReference type="OrthoDB" id="7282220at2"/>
<feature type="compositionally biased region" description="Low complexity" evidence="1">
    <location>
        <begin position="1"/>
        <end position="25"/>
    </location>
</feature>
<evidence type="ECO:0000313" key="4">
    <source>
        <dbReference type="EMBL" id="VVG69953.1"/>
    </source>
</evidence>
<feature type="region of interest" description="Disordered" evidence="1">
    <location>
        <begin position="1"/>
        <end position="31"/>
    </location>
</feature>
<dbReference type="EMBL" id="CABPSX010000001">
    <property type="protein sequence ID" value="VVG69953.1"/>
    <property type="molecule type" value="Genomic_DNA"/>
</dbReference>
<name>A0A0G4JGQ7_9BURK</name>
<dbReference type="Gene3D" id="3.30.70.100">
    <property type="match status" value="1"/>
</dbReference>
<protein>
    <submittedName>
        <fullName evidence="3">Dabb family protein</fullName>
    </submittedName>
    <submittedName>
        <fullName evidence="4">Stress responsive alpha-beta barrel</fullName>
    </submittedName>
</protein>
<dbReference type="STRING" id="93218.XM39_12355"/>
<dbReference type="Proteomes" id="UP000270216">
    <property type="component" value="Unassembled WGS sequence"/>
</dbReference>
<dbReference type="EMBL" id="RWHX01000029">
    <property type="protein sequence ID" value="RSK79014.1"/>
    <property type="molecule type" value="Genomic_DNA"/>
</dbReference>
<dbReference type="Proteomes" id="UP000364291">
    <property type="component" value="Unassembled WGS sequence"/>
</dbReference>
<dbReference type="PROSITE" id="PS51502">
    <property type="entry name" value="S_R_A_B_BARREL"/>
    <property type="match status" value="1"/>
</dbReference>
<dbReference type="RefSeq" id="WP_052765485.1">
    <property type="nucleotide sequence ID" value="NZ_CABPSX010000001.1"/>
</dbReference>
<feature type="domain" description="Stress-response A/B barrel" evidence="2">
    <location>
        <begin position="66"/>
        <end position="177"/>
    </location>
</feature>